<evidence type="ECO:0000313" key="1">
    <source>
        <dbReference type="EMBL" id="KPM47697.1"/>
    </source>
</evidence>
<dbReference type="EMBL" id="LGTQ01000010">
    <property type="protein sequence ID" value="KPM47697.1"/>
    <property type="molecule type" value="Genomic_DNA"/>
</dbReference>
<evidence type="ECO:0000313" key="2">
    <source>
        <dbReference type="Proteomes" id="UP000050454"/>
    </source>
</evidence>
<dbReference type="InterPro" id="IPR010870">
    <property type="entry name" value="Porin_O/P"/>
</dbReference>
<reference evidence="1 2" key="1">
    <citation type="submission" date="2015-07" db="EMBL/GenBank/DDBJ databases">
        <title>The draft genome sequence of Leadbetterella sp. JN14-9.</title>
        <authorList>
            <person name="Liu Y."/>
            <person name="Du J."/>
            <person name="Shao Z."/>
        </authorList>
    </citation>
    <scope>NUCLEOTIDE SEQUENCE [LARGE SCALE GENOMIC DNA]</scope>
    <source>
        <strain evidence="1 2">JN14-9</strain>
    </source>
</reference>
<dbReference type="InterPro" id="IPR023614">
    <property type="entry name" value="Porin_dom_sf"/>
</dbReference>
<dbReference type="Pfam" id="PF07396">
    <property type="entry name" value="Porin_O_P"/>
    <property type="match status" value="1"/>
</dbReference>
<keyword evidence="2" id="KW-1185">Reference proteome</keyword>
<gene>
    <name evidence="1" type="ORF">AFM12_13400</name>
</gene>
<protein>
    <recommendedName>
        <fullName evidence="3">Porin</fullName>
    </recommendedName>
</protein>
<dbReference type="PATRIC" id="fig|1605367.3.peg.73"/>
<evidence type="ECO:0008006" key="3">
    <source>
        <dbReference type="Google" id="ProtNLM"/>
    </source>
</evidence>
<dbReference type="Proteomes" id="UP000050454">
    <property type="component" value="Unassembled WGS sequence"/>
</dbReference>
<comment type="caution">
    <text evidence="1">The sequence shown here is derived from an EMBL/GenBank/DDBJ whole genome shotgun (WGS) entry which is preliminary data.</text>
</comment>
<sequence>MFATVALLCLNFEAKSQVVESVSSKWFENIRLGGYTQLRYNRLFETNEDLTCEQCDKSLGKGKGFFLRRARIRLAGNLSKRVYAYLQFDMATAFSNSIQHGLGLKDAYFDLALNDERSHRIRFGQSKIPYGFENMQSSSNRLALDRNDAINSAAKDERDLGAFYYYTPVGIRKRLSFLTRSGLKGSGDYGMFGFGLYNGQGAGRIEQNDNLHVIARFTYPFLVGEKQIIEAGIQGYKGKYSVSLSEVNENRENLFADERVAASLTVYPQPFGFQGEYNIGKGPEYNALTNRTEEQSLTGGYAQLMYRYAGDKHTFIPFLKYQYYDGGKKFELDARSYLVRQTEIGVEWQWDKFELVGLYSFEDRNYVDGLKPVNHQVGSRFRLQAQFNY</sequence>
<dbReference type="SUPFAM" id="SSF56935">
    <property type="entry name" value="Porins"/>
    <property type="match status" value="1"/>
</dbReference>
<dbReference type="STRING" id="1605367.AFM12_13400"/>
<dbReference type="Gene3D" id="2.40.160.10">
    <property type="entry name" value="Porin"/>
    <property type="match status" value="1"/>
</dbReference>
<proteinExistence type="predicted"/>
<dbReference type="AlphaFoldDB" id="A0A0P7BT61"/>
<accession>A0A0P7BT61</accession>
<organism evidence="1 2">
    <name type="scientific">Jiulongibacter sediminis</name>
    <dbReference type="NCBI Taxonomy" id="1605367"/>
    <lineage>
        <taxon>Bacteria</taxon>
        <taxon>Pseudomonadati</taxon>
        <taxon>Bacteroidota</taxon>
        <taxon>Cytophagia</taxon>
        <taxon>Cytophagales</taxon>
        <taxon>Leadbetterellaceae</taxon>
        <taxon>Jiulongibacter</taxon>
    </lineage>
</organism>
<name>A0A0P7BT61_9BACT</name>